<dbReference type="PANTHER" id="PTHR43353">
    <property type="entry name" value="SUCCINATE-SEMIALDEHYDE DEHYDROGENASE, MITOCHONDRIAL"/>
    <property type="match status" value="1"/>
</dbReference>
<organism evidence="3 4">
    <name type="scientific">Saxibacter everestensis</name>
    <dbReference type="NCBI Taxonomy" id="2909229"/>
    <lineage>
        <taxon>Bacteria</taxon>
        <taxon>Bacillati</taxon>
        <taxon>Actinomycetota</taxon>
        <taxon>Actinomycetes</taxon>
        <taxon>Micrococcales</taxon>
        <taxon>Brevibacteriaceae</taxon>
        <taxon>Saxibacter</taxon>
    </lineage>
</organism>
<feature type="domain" description="Aldehyde dehydrogenase" evidence="2">
    <location>
        <begin position="8"/>
        <end position="393"/>
    </location>
</feature>
<dbReference type="EMBL" id="CP090958">
    <property type="protein sequence ID" value="WGW11137.1"/>
    <property type="molecule type" value="Genomic_DNA"/>
</dbReference>
<evidence type="ECO:0000256" key="1">
    <source>
        <dbReference type="ARBA" id="ARBA00023002"/>
    </source>
</evidence>
<dbReference type="PANTHER" id="PTHR43353:SF3">
    <property type="entry name" value="ALDEHYDE DEHYDROGENASE-RELATED"/>
    <property type="match status" value="1"/>
</dbReference>
<gene>
    <name evidence="3" type="ORF">LWF01_13680</name>
</gene>
<dbReference type="Pfam" id="PF00171">
    <property type="entry name" value="Aldedh"/>
    <property type="match status" value="1"/>
</dbReference>
<dbReference type="InterPro" id="IPR016161">
    <property type="entry name" value="Ald_DH/histidinol_DH"/>
</dbReference>
<proteinExistence type="predicted"/>
<reference evidence="3 4" key="1">
    <citation type="submission" date="2023-05" db="EMBL/GenBank/DDBJ databases">
        <title>Lithophilousrod everest ZFBP1038 complete genpme.</title>
        <authorList>
            <person name="Tian M."/>
        </authorList>
    </citation>
    <scope>NUCLEOTIDE SEQUENCE [LARGE SCALE GENOMIC DNA]</scope>
    <source>
        <strain evidence="3 4">ZFBP1038</strain>
    </source>
</reference>
<dbReference type="InterPro" id="IPR016163">
    <property type="entry name" value="Ald_DH_C"/>
</dbReference>
<protein>
    <submittedName>
        <fullName evidence="3">Aldehyde dehydrogenase (NADP(+))</fullName>
    </submittedName>
</protein>
<sequence>MTAETPTSSEQLEVVLAAAQSAARPFADLSPSSRAAALRAIADRLDDAAAELAPIAERESHLSQSRLSGELGRTTFQLRLFAQTLDDGAFLDARIDRSDPDWGMGPRPDLRRVNVPLGPAVVFAASNFPFAFSVAGGDTASALAAGCPVVLKAHPGHPELSARTGELVIKALAEVGAPDGVFAVIFGDEAGRTVLRDPRIQSGAFTGSIRGGRALFDIAVSREAPIPFFGELGSTNPVFVTEGAVLDDADAIVDGFIGSFTLGAGQFCTKPGLLFVPAGAGMEEKLAARFDADAGPGAAPLLNDRIVAGYRAGLERLVDSGLAAPLVLGDEAYSDAPTPTLLSTTLPDFLANPDLLAAECFGPAALVIAYDDVSELTKVLAKLGGQLTATLHARKDEPIAAELIRLMSDRAGRLLWGGWPTGVVVSYAQQHGGPYPATTAPATTSVGTAAIARFMRPVAYQNVPQALLPIALQDVNSWGVPQRINGRLEFPAEV</sequence>
<keyword evidence="4" id="KW-1185">Reference proteome</keyword>
<evidence type="ECO:0000313" key="4">
    <source>
        <dbReference type="Proteomes" id="UP001209083"/>
    </source>
</evidence>
<dbReference type="Gene3D" id="3.40.309.10">
    <property type="entry name" value="Aldehyde Dehydrogenase, Chain A, domain 2"/>
    <property type="match status" value="1"/>
</dbReference>
<name>A0ABY8QQ80_9MICO</name>
<evidence type="ECO:0000259" key="2">
    <source>
        <dbReference type="Pfam" id="PF00171"/>
    </source>
</evidence>
<dbReference type="InterPro" id="IPR015590">
    <property type="entry name" value="Aldehyde_DH_dom"/>
</dbReference>
<accession>A0ABY8QQ80</accession>
<dbReference type="InterPro" id="IPR044151">
    <property type="entry name" value="ALDH_KGSADH"/>
</dbReference>
<dbReference type="CDD" id="cd07129">
    <property type="entry name" value="ALDH_KGSADH"/>
    <property type="match status" value="1"/>
</dbReference>
<keyword evidence="1" id="KW-0560">Oxidoreductase</keyword>
<dbReference type="SUPFAM" id="SSF53720">
    <property type="entry name" value="ALDH-like"/>
    <property type="match status" value="1"/>
</dbReference>
<evidence type="ECO:0000313" key="3">
    <source>
        <dbReference type="EMBL" id="WGW11137.1"/>
    </source>
</evidence>
<dbReference type="InterPro" id="IPR016162">
    <property type="entry name" value="Ald_DH_N"/>
</dbReference>
<dbReference type="Proteomes" id="UP001209083">
    <property type="component" value="Chromosome"/>
</dbReference>
<dbReference type="Gene3D" id="3.40.605.10">
    <property type="entry name" value="Aldehyde Dehydrogenase, Chain A, domain 1"/>
    <property type="match status" value="1"/>
</dbReference>
<dbReference type="RefSeq" id="WP_349637920.1">
    <property type="nucleotide sequence ID" value="NZ_CP090958.1"/>
</dbReference>
<dbReference type="InterPro" id="IPR050740">
    <property type="entry name" value="Aldehyde_DH_Superfamily"/>
</dbReference>